<name>A0A7D9DWG9_PARCT</name>
<feature type="non-terminal residue" evidence="1">
    <location>
        <position position="1"/>
    </location>
</feature>
<reference evidence="1" key="1">
    <citation type="submission" date="2020-04" db="EMBL/GenBank/DDBJ databases">
        <authorList>
            <person name="Alioto T."/>
            <person name="Alioto T."/>
            <person name="Gomez Garrido J."/>
        </authorList>
    </citation>
    <scope>NUCLEOTIDE SEQUENCE</scope>
    <source>
        <strain evidence="1">A484AB</strain>
    </source>
</reference>
<accession>A0A7D9DWG9</accession>
<evidence type="ECO:0000313" key="1">
    <source>
        <dbReference type="EMBL" id="CAB3995755.1"/>
    </source>
</evidence>
<organism evidence="1 2">
    <name type="scientific">Paramuricea clavata</name>
    <name type="common">Red gorgonian</name>
    <name type="synonym">Violescent sea-whip</name>
    <dbReference type="NCBI Taxonomy" id="317549"/>
    <lineage>
        <taxon>Eukaryota</taxon>
        <taxon>Metazoa</taxon>
        <taxon>Cnidaria</taxon>
        <taxon>Anthozoa</taxon>
        <taxon>Octocorallia</taxon>
        <taxon>Malacalcyonacea</taxon>
        <taxon>Plexauridae</taxon>
        <taxon>Paramuricea</taxon>
    </lineage>
</organism>
<sequence>MPYVDLAHIFKGDLSNKDTWEFDFSEVSRRKFGRRYIEQTSFDPQARNADMFNPVRVAEDGLVLFEDFGPGICERVLILHRLDLKNMDYVTFE</sequence>
<dbReference type="EMBL" id="CACRXK020002725">
    <property type="protein sequence ID" value="CAB3995755.1"/>
    <property type="molecule type" value="Genomic_DNA"/>
</dbReference>
<dbReference type="Proteomes" id="UP001152795">
    <property type="component" value="Unassembled WGS sequence"/>
</dbReference>
<evidence type="ECO:0000313" key="2">
    <source>
        <dbReference type="Proteomes" id="UP001152795"/>
    </source>
</evidence>
<comment type="caution">
    <text evidence="1">The sequence shown here is derived from an EMBL/GenBank/DDBJ whole genome shotgun (WGS) entry which is preliminary data.</text>
</comment>
<keyword evidence="2" id="KW-1185">Reference proteome</keyword>
<protein>
    <submittedName>
        <fullName evidence="1">Uncharacterized protein</fullName>
    </submittedName>
</protein>
<gene>
    <name evidence="1" type="ORF">PACLA_8A047051</name>
</gene>
<dbReference type="AlphaFoldDB" id="A0A7D9DWG9"/>
<proteinExistence type="predicted"/>